<dbReference type="RefSeq" id="WP_268040815.1">
    <property type="nucleotide sequence ID" value="NZ_JAPQER010000003.1"/>
</dbReference>
<dbReference type="GO" id="GO:0016740">
    <property type="term" value="F:transferase activity"/>
    <property type="evidence" value="ECO:0007669"/>
    <property type="project" value="UniProtKB-KW"/>
</dbReference>
<dbReference type="InterPro" id="IPR007345">
    <property type="entry name" value="Polysacch_pyruvyl_Trfase"/>
</dbReference>
<proteinExistence type="predicted"/>
<sequence>MKVGIVTFHFVNNFGGALQTYALSEIVSDLNKEKTIIIDYRHWFIRFTDFVRIFPITTNVKEILSGLTTFKERRGRIKKFQKFSDDYFSTSSIYTSEKKLNQNPPQCDKFICGSDQIWNPSITLGASAPYYLNFVQDKNKKISYAASFGVSEINKKYHSDIVKYLEQFKAISVREKEGVGLVNKISGIDAECLIDPTFLLTKEQWIQMSEKPKNKEPYILVYMMQKNDRVYEYARKIKELLNIKIIDISRYGFKKDFVDEVCIDIGPKEFVGLFNNASYICTNSFHGLAFSLILEKKFFIVPSTRFNSRIGNLLDLFNLELIEDINKDVVEKESYDKEKVRKIIDKEREKSIAFLKQNLFND</sequence>
<reference evidence="2" key="1">
    <citation type="submission" date="2022-12" db="EMBL/GenBank/DDBJ databases">
        <authorList>
            <person name="Wang J."/>
        </authorList>
    </citation>
    <scope>NUCLEOTIDE SEQUENCE</scope>
    <source>
        <strain evidence="2">HY-45-18</strain>
    </source>
</reference>
<evidence type="ECO:0000313" key="2">
    <source>
        <dbReference type="EMBL" id="MCY6484513.1"/>
    </source>
</evidence>
<protein>
    <submittedName>
        <fullName evidence="2">Polysaccharide pyruvyl transferase family protein</fullName>
    </submittedName>
</protein>
<gene>
    <name evidence="2" type="ORF">OW763_09190</name>
</gene>
<comment type="caution">
    <text evidence="2">The sequence shown here is derived from an EMBL/GenBank/DDBJ whole genome shotgun (WGS) entry which is preliminary data.</text>
</comment>
<dbReference type="EMBL" id="JAPQER010000003">
    <property type="protein sequence ID" value="MCY6484513.1"/>
    <property type="molecule type" value="Genomic_DNA"/>
</dbReference>
<keyword evidence="3" id="KW-1185">Reference proteome</keyword>
<organism evidence="2 3">
    <name type="scientific">Clostridium aestuarii</name>
    <dbReference type="NCBI Taxonomy" id="338193"/>
    <lineage>
        <taxon>Bacteria</taxon>
        <taxon>Bacillati</taxon>
        <taxon>Bacillota</taxon>
        <taxon>Clostridia</taxon>
        <taxon>Eubacteriales</taxon>
        <taxon>Clostridiaceae</taxon>
        <taxon>Clostridium</taxon>
    </lineage>
</organism>
<dbReference type="Proteomes" id="UP001078443">
    <property type="component" value="Unassembled WGS sequence"/>
</dbReference>
<evidence type="ECO:0000259" key="1">
    <source>
        <dbReference type="Pfam" id="PF04230"/>
    </source>
</evidence>
<dbReference type="Pfam" id="PF04230">
    <property type="entry name" value="PS_pyruv_trans"/>
    <property type="match status" value="1"/>
</dbReference>
<feature type="domain" description="Polysaccharide pyruvyl transferase" evidence="1">
    <location>
        <begin position="13"/>
        <end position="301"/>
    </location>
</feature>
<evidence type="ECO:0000313" key="3">
    <source>
        <dbReference type="Proteomes" id="UP001078443"/>
    </source>
</evidence>
<accession>A0ABT4CZW0</accession>
<name>A0ABT4CZW0_9CLOT</name>
<keyword evidence="2" id="KW-0808">Transferase</keyword>